<dbReference type="Proteomes" id="UP000664702">
    <property type="component" value="Chromosome"/>
</dbReference>
<protein>
    <submittedName>
        <fullName evidence="2">Uncharacterized protein</fullName>
    </submittedName>
</protein>
<dbReference type="KEGG" id="bban:J4G43_031580"/>
<feature type="transmembrane region" description="Helical" evidence="1">
    <location>
        <begin position="7"/>
        <end position="24"/>
    </location>
</feature>
<accession>A0A939ME00</accession>
<keyword evidence="1" id="KW-1133">Transmembrane helix</keyword>
<reference evidence="2" key="1">
    <citation type="submission" date="2021-03" db="EMBL/GenBank/DDBJ databases">
        <title>Whole Genome Sequence of Bradyrhizobium sp. Strain 144S4.</title>
        <authorList>
            <person name="Bromfield E.S.P."/>
            <person name="Cloutier S."/>
        </authorList>
    </citation>
    <scope>NUCLEOTIDE SEQUENCE [LARGE SCALE GENOMIC DNA]</scope>
    <source>
        <strain evidence="2">144S4</strain>
    </source>
</reference>
<keyword evidence="1" id="KW-0472">Membrane</keyword>
<gene>
    <name evidence="3" type="ORF">J4G43_031580</name>
    <name evidence="2" type="ORF">J4G43_33565</name>
</gene>
<name>A0A939ME00_9BRAD</name>
<sequence length="155" mass="16508">MKAITMLRLFAVLVTGGFGLALALDATLNGYAPTACVFTTAAMILMLFGWFDLRASISSKAHNDILRGNIDTLIKLNGKRSADAAHYVHALVSTRSGLHDGMGREAMMAMIDDALAEFHDPASAAQFCVDWLKDMGVPPMVSIPVRAPATDGKAV</sequence>
<feature type="transmembrane region" description="Helical" evidence="1">
    <location>
        <begin position="30"/>
        <end position="51"/>
    </location>
</feature>
<evidence type="ECO:0000313" key="3">
    <source>
        <dbReference type="EMBL" id="UEM09269.1"/>
    </source>
</evidence>
<dbReference type="EMBL" id="JAGEMI010000001">
    <property type="protein sequence ID" value="MBO1865654.1"/>
    <property type="molecule type" value="Genomic_DNA"/>
</dbReference>
<proteinExistence type="predicted"/>
<organism evidence="2">
    <name type="scientific">Bradyrhizobium barranii subsp. barranii</name>
    <dbReference type="NCBI Taxonomy" id="2823807"/>
    <lineage>
        <taxon>Bacteria</taxon>
        <taxon>Pseudomonadati</taxon>
        <taxon>Pseudomonadota</taxon>
        <taxon>Alphaproteobacteria</taxon>
        <taxon>Hyphomicrobiales</taxon>
        <taxon>Nitrobacteraceae</taxon>
        <taxon>Bradyrhizobium</taxon>
        <taxon>Bradyrhizobium barranii</taxon>
    </lineage>
</organism>
<evidence type="ECO:0000313" key="4">
    <source>
        <dbReference type="Proteomes" id="UP000664702"/>
    </source>
</evidence>
<evidence type="ECO:0000313" key="2">
    <source>
        <dbReference type="EMBL" id="MBO1865654.1"/>
    </source>
</evidence>
<reference evidence="3 4" key="2">
    <citation type="journal article" date="2022" name="Int. J. Syst. Evol. Microbiol.">
        <title>Strains of Bradyrhizobium barranii sp. nov. associated with legumes native to Canada are symbionts of soybeans and belong to different subspecies (subsp. barranii subsp. nov. and subsp. apii subsp. nov.) and symbiovars (sv. glycinearum and sv. septentrionale).</title>
        <authorList>
            <person name="Bromfield E.S.P."/>
            <person name="Cloutier S."/>
            <person name="Wasai-Hara S."/>
            <person name="Minamisawa K."/>
        </authorList>
    </citation>
    <scope>NUCLEOTIDE SEQUENCE [LARGE SCALE GENOMIC DNA]</scope>
    <source>
        <strain evidence="3 4">144S4</strain>
    </source>
</reference>
<dbReference type="AlphaFoldDB" id="A0A939ME00"/>
<keyword evidence="1" id="KW-0812">Transmembrane</keyword>
<dbReference type="RefSeq" id="WP_208087357.1">
    <property type="nucleotide sequence ID" value="NZ_CP086136.1"/>
</dbReference>
<dbReference type="EMBL" id="CP086136">
    <property type="protein sequence ID" value="UEM09269.1"/>
    <property type="molecule type" value="Genomic_DNA"/>
</dbReference>
<evidence type="ECO:0000256" key="1">
    <source>
        <dbReference type="SAM" id="Phobius"/>
    </source>
</evidence>